<dbReference type="RefSeq" id="XP_014562984.1">
    <property type="nucleotide sequence ID" value="XM_014707498.1"/>
</dbReference>
<evidence type="ECO:0000256" key="4">
    <source>
        <dbReference type="ARBA" id="ARBA00022927"/>
    </source>
</evidence>
<feature type="repeat" description="ARM" evidence="6">
    <location>
        <begin position="164"/>
        <end position="206"/>
    </location>
</feature>
<keyword evidence="4 5" id="KW-0653">Protein transport</keyword>
<proteinExistence type="inferred from homology"/>
<feature type="region of interest" description="Disordered" evidence="7">
    <location>
        <begin position="1"/>
        <end position="22"/>
    </location>
</feature>
<keyword evidence="2 5" id="KW-0813">Transport</keyword>
<dbReference type="STRING" id="1354746.A0A0B2UIR8"/>
<dbReference type="VEuPathDB" id="MicrosporidiaDB:M896_121650"/>
<evidence type="ECO:0000256" key="2">
    <source>
        <dbReference type="ARBA" id="ARBA00022448"/>
    </source>
</evidence>
<dbReference type="Pfam" id="PF01749">
    <property type="entry name" value="IBB"/>
    <property type="match status" value="1"/>
</dbReference>
<dbReference type="Proteomes" id="UP000031056">
    <property type="component" value="Unassembled WGS sequence"/>
</dbReference>
<dbReference type="PROSITE" id="PS51214">
    <property type="entry name" value="IBB"/>
    <property type="match status" value="1"/>
</dbReference>
<evidence type="ECO:0000256" key="5">
    <source>
        <dbReference type="PIRNR" id="PIRNR005673"/>
    </source>
</evidence>
<dbReference type="InterPro" id="IPR002652">
    <property type="entry name" value="Importin-a_IBB"/>
</dbReference>
<dbReference type="PROSITE" id="PS50176">
    <property type="entry name" value="ARM_REPEAT"/>
    <property type="match status" value="1"/>
</dbReference>
<dbReference type="GO" id="GO:0061608">
    <property type="term" value="F:nuclear import signal receptor activity"/>
    <property type="evidence" value="ECO:0007669"/>
    <property type="project" value="InterPro"/>
</dbReference>
<dbReference type="InterPro" id="IPR016024">
    <property type="entry name" value="ARM-type_fold"/>
</dbReference>
<evidence type="ECO:0000313" key="9">
    <source>
        <dbReference type="EMBL" id="KHN68942.1"/>
    </source>
</evidence>
<evidence type="ECO:0000256" key="1">
    <source>
        <dbReference type="ARBA" id="ARBA00010394"/>
    </source>
</evidence>
<comment type="caution">
    <text evidence="9">The sequence shown here is derived from an EMBL/GenBank/DDBJ whole genome shotgun (WGS) entry which is preliminary data.</text>
</comment>
<dbReference type="InParanoid" id="A0A0B2UIR8"/>
<evidence type="ECO:0000256" key="3">
    <source>
        <dbReference type="ARBA" id="ARBA00022737"/>
    </source>
</evidence>
<keyword evidence="10" id="KW-1185">Reference proteome</keyword>
<dbReference type="Gene3D" id="1.20.5.690">
    <property type="entry name" value="Importin-alpha, importin-beta-binding domain"/>
    <property type="match status" value="1"/>
</dbReference>
<dbReference type="GeneID" id="26262682"/>
<dbReference type="PIRSF" id="PIRSF005673">
    <property type="entry name" value="Importin_alpha"/>
    <property type="match status" value="1"/>
</dbReference>
<dbReference type="EMBL" id="JOKQ01000012">
    <property type="protein sequence ID" value="KHN68942.1"/>
    <property type="molecule type" value="Genomic_DNA"/>
</dbReference>
<dbReference type="SUPFAM" id="SSF48371">
    <property type="entry name" value="ARM repeat"/>
    <property type="match status" value="1"/>
</dbReference>
<dbReference type="GO" id="GO:0005737">
    <property type="term" value="C:cytoplasm"/>
    <property type="evidence" value="ECO:0007669"/>
    <property type="project" value="InterPro"/>
</dbReference>
<feature type="domain" description="IBB" evidence="8">
    <location>
        <begin position="1"/>
        <end position="48"/>
    </location>
</feature>
<dbReference type="HOGENOM" id="CLU_018084_6_0_1"/>
<dbReference type="SMART" id="SM00185">
    <property type="entry name" value="ARM"/>
    <property type="match status" value="6"/>
</dbReference>
<sequence>MARSYMFDDKTTENRRKMREEKQVEIRQQKKEDFLNKKRNLSITMSTISNFIPMREKLFSRDLEQVHQGIYEFRSLLSVEDSPPIQPVVDSGCVPRFVELMDMGFLLSSEMVMNEIAISGLVRDTPEFAMAAELANKIRVEAAWAITNISSGTTQQTKTVIDSGAVPLLVQMLMDSNDAVVDQSVWALGNIAGDSEGMRDIILDTGALDIILRLLVKLYESSTHIKIVRNLTWLLSNLNRGRNPPPQDENMRRSLDVLFKLVTIRDPEVASDAFWALSYIVDVSMECSDIVLGSGTMNKTYSLLDALTNRLDGMPYSTEEAKICLCAISPIIRMIGNIATGSDDQTDVLIRMGFLRFFKPIFYRLENKKQPRLRKEICWTLSNITAGTVGHAKATIDADLIPLLIDSMSSYELFIRKEACWAILNLLYHCNNLPNNSDTKFDWIRLLMDNNLIDALQNYLEVVPNAPEMQCQVLDCFRYALNGGKQWSLKYEKNPVYERMVEIDTVDVIEGLQDSPDRAVADKAYSIIVDFFDGVDN</sequence>
<dbReference type="Gene3D" id="1.25.10.10">
    <property type="entry name" value="Leucine-rich Repeat Variant"/>
    <property type="match status" value="1"/>
</dbReference>
<gene>
    <name evidence="9" type="ORF">M896_121650</name>
</gene>
<dbReference type="OrthoDB" id="29145at2759"/>
<evidence type="ECO:0000313" key="10">
    <source>
        <dbReference type="Proteomes" id="UP000031056"/>
    </source>
</evidence>
<dbReference type="AlphaFoldDB" id="A0A0B2UIR8"/>
<evidence type="ECO:0000256" key="7">
    <source>
        <dbReference type="SAM" id="MobiDB-lite"/>
    </source>
</evidence>
<protein>
    <recommendedName>
        <fullName evidence="5">Importin subunit alpha</fullName>
    </recommendedName>
</protein>
<dbReference type="PANTHER" id="PTHR23316">
    <property type="entry name" value="IMPORTIN ALPHA"/>
    <property type="match status" value="1"/>
</dbReference>
<reference evidence="9 10" key="1">
    <citation type="journal article" date="2014" name="MBio">
        <title>The Ordospora colligata genome; evolution of extreme reduction in microsporidia and host-to-parasite horizontal gene transfer.</title>
        <authorList>
            <person name="Pombert J.-F."/>
            <person name="Haag K.L."/>
            <person name="Beidas S."/>
            <person name="Ebert D."/>
            <person name="Keeling P.J."/>
        </authorList>
    </citation>
    <scope>NUCLEOTIDE SEQUENCE [LARGE SCALE GENOMIC DNA]</scope>
    <source>
        <strain evidence="9 10">OC4</strain>
    </source>
</reference>
<organism evidence="9 10">
    <name type="scientific">Ordospora colligata OC4</name>
    <dbReference type="NCBI Taxonomy" id="1354746"/>
    <lineage>
        <taxon>Eukaryota</taxon>
        <taxon>Fungi</taxon>
        <taxon>Fungi incertae sedis</taxon>
        <taxon>Microsporidia</taxon>
        <taxon>Ordosporidae</taxon>
        <taxon>Ordospora</taxon>
    </lineage>
</organism>
<name>A0A0B2UIR8_9MICR</name>
<dbReference type="GO" id="GO:0006606">
    <property type="term" value="P:protein import into nucleus"/>
    <property type="evidence" value="ECO:0007669"/>
    <property type="project" value="InterPro"/>
</dbReference>
<dbReference type="Pfam" id="PF00514">
    <property type="entry name" value="Arm"/>
    <property type="match status" value="1"/>
</dbReference>
<evidence type="ECO:0000259" key="8">
    <source>
        <dbReference type="PROSITE" id="PS51214"/>
    </source>
</evidence>
<evidence type="ECO:0000256" key="6">
    <source>
        <dbReference type="PROSITE-ProRule" id="PRU00259"/>
    </source>
</evidence>
<comment type="similarity">
    <text evidence="1 5">Belongs to the importin alpha family.</text>
</comment>
<accession>A0A0B2UIR8</accession>
<dbReference type="FunCoup" id="A0A0B2UIR8">
    <property type="interactions" value="189"/>
</dbReference>
<dbReference type="InterPro" id="IPR036975">
    <property type="entry name" value="Importin-a_IBB_sf"/>
</dbReference>
<dbReference type="InterPro" id="IPR024931">
    <property type="entry name" value="Importin_alpha"/>
</dbReference>
<dbReference type="InterPro" id="IPR000225">
    <property type="entry name" value="Armadillo"/>
</dbReference>
<dbReference type="InterPro" id="IPR011989">
    <property type="entry name" value="ARM-like"/>
</dbReference>
<keyword evidence="3" id="KW-0677">Repeat</keyword>